<evidence type="ECO:0000256" key="1">
    <source>
        <dbReference type="ARBA" id="ARBA00004141"/>
    </source>
</evidence>
<dbReference type="InterPro" id="IPR002293">
    <property type="entry name" value="AA/rel_permease1"/>
</dbReference>
<keyword evidence="2" id="KW-0813">Transport</keyword>
<dbReference type="PANTHER" id="PTHR43243">
    <property type="entry name" value="INNER MEMBRANE TRANSPORTER YGJI-RELATED"/>
    <property type="match status" value="1"/>
</dbReference>
<feature type="transmembrane region" description="Helical" evidence="6">
    <location>
        <begin position="128"/>
        <end position="149"/>
    </location>
</feature>
<keyword evidence="8" id="KW-1185">Reference proteome</keyword>
<dbReference type="PIRSF" id="PIRSF006060">
    <property type="entry name" value="AA_transporter"/>
    <property type="match status" value="1"/>
</dbReference>
<dbReference type="EMBL" id="BPQG01000044">
    <property type="protein sequence ID" value="GJD45039.1"/>
    <property type="molecule type" value="Genomic_DNA"/>
</dbReference>
<dbReference type="Proteomes" id="UP001055117">
    <property type="component" value="Unassembled WGS sequence"/>
</dbReference>
<sequence>MASKDQPSGLTARKTVEDIIAGGEGDGHQLSKSLGLFSIIAMGIGAVIGAGIFVLTGTAAAQYAGPGIMLSFVAGGIACAFVGLCYAEMAALIPVAGSSYTYTYATLGELFAWIIGWDLILEYAMGAATVAVGWSGYVVSLLKDVGLVIPARFTAAPGTAVKLADGSDATAFANLPAVLIVALLTLLLVRGTKESARLNNIMVAVKLTVVIAFIVLGYGYIKQANWTPFIPDNDGNFGHFGWSGVLRGAGVVFFAFIGFDAVSTAAQEAKSPQRDMPIGILGSLAICTVLYVLVAAVLTGVVPYKDLNVPDPIAKGVDVIGIAWFSALIKLGALTGLTTVILVLLYGQSRIFYTMANDGLLPRLFAHVHPTYQTPYRSQLLIGSVVAVVAALVPIGILGEMVSIGTLAAFILVCGSVIYLRRSDKKRPRPFRVPYVPMVPLLGILSCLFLMAGLPLDTWIRLVVWMAIGFVIYYVYGRKHSVLRRRDGTAA</sequence>
<dbReference type="Pfam" id="PF13520">
    <property type="entry name" value="AA_permease_2"/>
    <property type="match status" value="1"/>
</dbReference>
<feature type="transmembrane region" description="Helical" evidence="6">
    <location>
        <begin position="201"/>
        <end position="221"/>
    </location>
</feature>
<feature type="transmembrane region" description="Helical" evidence="6">
    <location>
        <begin position="241"/>
        <end position="266"/>
    </location>
</feature>
<evidence type="ECO:0000256" key="4">
    <source>
        <dbReference type="ARBA" id="ARBA00022989"/>
    </source>
</evidence>
<feature type="transmembrane region" description="Helical" evidence="6">
    <location>
        <begin position="322"/>
        <end position="346"/>
    </location>
</feature>
<feature type="transmembrane region" description="Helical" evidence="6">
    <location>
        <begin position="458"/>
        <end position="476"/>
    </location>
</feature>
<dbReference type="Gene3D" id="1.20.1740.10">
    <property type="entry name" value="Amino acid/polyamine transporter I"/>
    <property type="match status" value="1"/>
</dbReference>
<gene>
    <name evidence="7" type="primary">yhdG_1</name>
    <name evidence="7" type="ORF">AFCDBAGC_2908</name>
</gene>
<dbReference type="PANTHER" id="PTHR43243:SF4">
    <property type="entry name" value="CATIONIC AMINO ACID TRANSPORTER 4"/>
    <property type="match status" value="1"/>
</dbReference>
<evidence type="ECO:0000313" key="7">
    <source>
        <dbReference type="EMBL" id="GJD45039.1"/>
    </source>
</evidence>
<feature type="transmembrane region" description="Helical" evidence="6">
    <location>
        <begin position="278"/>
        <end position="302"/>
    </location>
</feature>
<evidence type="ECO:0000256" key="6">
    <source>
        <dbReference type="SAM" id="Phobius"/>
    </source>
</evidence>
<feature type="transmembrane region" description="Helical" evidence="6">
    <location>
        <begin position="34"/>
        <end position="56"/>
    </location>
</feature>
<protein>
    <submittedName>
        <fullName evidence="7">Amino acid permease YhdG</fullName>
    </submittedName>
</protein>
<proteinExistence type="predicted"/>
<evidence type="ECO:0000256" key="2">
    <source>
        <dbReference type="ARBA" id="ARBA00022448"/>
    </source>
</evidence>
<feature type="transmembrane region" description="Helical" evidence="6">
    <location>
        <begin position="169"/>
        <end position="189"/>
    </location>
</feature>
<organism evidence="7 8">
    <name type="scientific">Methylobacterium cerastii</name>
    <dbReference type="NCBI Taxonomy" id="932741"/>
    <lineage>
        <taxon>Bacteria</taxon>
        <taxon>Pseudomonadati</taxon>
        <taxon>Pseudomonadota</taxon>
        <taxon>Alphaproteobacteria</taxon>
        <taxon>Hyphomicrobiales</taxon>
        <taxon>Methylobacteriaceae</taxon>
        <taxon>Methylobacterium</taxon>
    </lineage>
</organism>
<comment type="subcellular location">
    <subcellularLocation>
        <location evidence="1">Membrane</location>
        <topology evidence="1">Multi-pass membrane protein</topology>
    </subcellularLocation>
</comment>
<reference evidence="7 8" key="1">
    <citation type="journal article" date="2021" name="Front. Microbiol.">
        <title>Comprehensive Comparative Genomics and Phenotyping of Methylobacterium Species.</title>
        <authorList>
            <person name="Alessa O."/>
            <person name="Ogura Y."/>
            <person name="Fujitani Y."/>
            <person name="Takami H."/>
            <person name="Hayashi T."/>
            <person name="Sahin N."/>
            <person name="Tani A."/>
        </authorList>
    </citation>
    <scope>NUCLEOTIDE SEQUENCE [LARGE SCALE GENOMIC DNA]</scope>
    <source>
        <strain evidence="7 8">DSM 23679</strain>
    </source>
</reference>
<evidence type="ECO:0000313" key="8">
    <source>
        <dbReference type="Proteomes" id="UP001055117"/>
    </source>
</evidence>
<feature type="transmembrane region" description="Helical" evidence="6">
    <location>
        <begin position="68"/>
        <end position="96"/>
    </location>
</feature>
<comment type="caution">
    <text evidence="7">The sequence shown here is derived from an EMBL/GenBank/DDBJ whole genome shotgun (WGS) entry which is preliminary data.</text>
</comment>
<feature type="transmembrane region" description="Helical" evidence="6">
    <location>
        <begin position="380"/>
        <end position="398"/>
    </location>
</feature>
<keyword evidence="5 6" id="KW-0472">Membrane</keyword>
<name>A0ABQ4QJ08_9HYPH</name>
<evidence type="ECO:0000256" key="3">
    <source>
        <dbReference type="ARBA" id="ARBA00022692"/>
    </source>
</evidence>
<keyword evidence="4 6" id="KW-1133">Transmembrane helix</keyword>
<feature type="transmembrane region" description="Helical" evidence="6">
    <location>
        <begin position="404"/>
        <end position="421"/>
    </location>
</feature>
<keyword evidence="3 6" id="KW-0812">Transmembrane</keyword>
<accession>A0ABQ4QJ08</accession>
<dbReference type="RefSeq" id="WP_147753994.1">
    <property type="nucleotide sequence ID" value="NZ_BPQG01000044.1"/>
</dbReference>
<evidence type="ECO:0000256" key="5">
    <source>
        <dbReference type="ARBA" id="ARBA00023136"/>
    </source>
</evidence>
<feature type="transmembrane region" description="Helical" evidence="6">
    <location>
        <begin position="433"/>
        <end position="452"/>
    </location>
</feature>